<dbReference type="RefSeq" id="WP_131512515.1">
    <property type="nucleotide sequence ID" value="NZ_SJKD01000001.1"/>
</dbReference>
<evidence type="ECO:0000313" key="2">
    <source>
        <dbReference type="Proteomes" id="UP000293342"/>
    </source>
</evidence>
<reference evidence="1 2" key="1">
    <citation type="submission" date="2019-02" db="EMBL/GenBank/DDBJ databases">
        <title>Kribbella capetownensis sp. nov. and Kribbella speibonae sp. nov., isolated from soil.</title>
        <authorList>
            <person name="Curtis S.M."/>
            <person name="Norton I."/>
            <person name="Everest G.J."/>
            <person name="Meyers P.R."/>
        </authorList>
    </citation>
    <scope>NUCLEOTIDE SEQUENCE [LARGE SCALE GENOMIC DNA]</scope>
    <source>
        <strain evidence="1 2">YM53</strain>
    </source>
</reference>
<name>A0A4R0K3B8_9ACTN</name>
<organism evidence="1 2">
    <name type="scientific">Kribbella capetownensis</name>
    <dbReference type="NCBI Taxonomy" id="1572659"/>
    <lineage>
        <taxon>Bacteria</taxon>
        <taxon>Bacillati</taxon>
        <taxon>Actinomycetota</taxon>
        <taxon>Actinomycetes</taxon>
        <taxon>Propionibacteriales</taxon>
        <taxon>Kribbellaceae</taxon>
        <taxon>Kribbella</taxon>
    </lineage>
</organism>
<comment type="caution">
    <text evidence="1">The sequence shown here is derived from an EMBL/GenBank/DDBJ whole genome shotgun (WGS) entry which is preliminary data.</text>
</comment>
<keyword evidence="2" id="KW-1185">Reference proteome</keyword>
<gene>
    <name evidence="1" type="ORF">E0H75_07895</name>
</gene>
<protein>
    <submittedName>
        <fullName evidence="1">Uncharacterized protein</fullName>
    </submittedName>
</protein>
<accession>A0A4R0K3B8</accession>
<evidence type="ECO:0000313" key="1">
    <source>
        <dbReference type="EMBL" id="TCC53597.1"/>
    </source>
</evidence>
<sequence>MNSTDEEATLTAGAYQVQAACSTGKVKLVAPGGSLPVACSGALGPGLNVCTTKPGLIVAVERMAGPVGDLVWQLKRVDAQRWAGR</sequence>
<dbReference type="AlphaFoldDB" id="A0A4R0K3B8"/>
<dbReference type="Proteomes" id="UP000293342">
    <property type="component" value="Unassembled WGS sequence"/>
</dbReference>
<proteinExistence type="predicted"/>
<dbReference type="EMBL" id="SJKD01000001">
    <property type="protein sequence ID" value="TCC53597.1"/>
    <property type="molecule type" value="Genomic_DNA"/>
</dbReference>